<dbReference type="InterPro" id="IPR055015">
    <property type="entry name" value="GCX_COOH"/>
</dbReference>
<dbReference type="InterPro" id="IPR050708">
    <property type="entry name" value="T6SS_VgrG/RHS"/>
</dbReference>
<dbReference type="PANTHER" id="PTHR32305">
    <property type="match status" value="1"/>
</dbReference>
<protein>
    <submittedName>
        <fullName evidence="1">RHS repeat-associated core domain-containing protein</fullName>
    </submittedName>
</protein>
<dbReference type="Proteomes" id="UP000182248">
    <property type="component" value="Unassembled WGS sequence"/>
</dbReference>
<name>A0A1K1R8J7_9FLAO</name>
<gene>
    <name evidence="1" type="ORF">SAMN02927921_03281</name>
</gene>
<evidence type="ECO:0000313" key="2">
    <source>
        <dbReference type="Proteomes" id="UP000182248"/>
    </source>
</evidence>
<dbReference type="STRING" id="1150368.SAMN02927921_03281"/>
<dbReference type="EMBL" id="FPJE01000020">
    <property type="protein sequence ID" value="SFW68257.1"/>
    <property type="molecule type" value="Genomic_DNA"/>
</dbReference>
<accession>A0A1K1R8J7</accession>
<reference evidence="1 2" key="1">
    <citation type="submission" date="2016-11" db="EMBL/GenBank/DDBJ databases">
        <authorList>
            <person name="Jaros S."/>
            <person name="Januszkiewicz K."/>
            <person name="Wedrychowicz H."/>
        </authorList>
    </citation>
    <scope>NUCLEOTIDE SEQUENCE [LARGE SCALE GENOMIC DNA]</scope>
    <source>
        <strain evidence="1 2">CGMCC 1.12145</strain>
    </source>
</reference>
<dbReference type="Gene3D" id="2.180.10.10">
    <property type="entry name" value="RHS repeat-associated core"/>
    <property type="match status" value="1"/>
</dbReference>
<dbReference type="NCBIfam" id="NF045639">
    <property type="entry name" value="GCX_COOH"/>
    <property type="match status" value="1"/>
</dbReference>
<organism evidence="1 2">
    <name type="scientific">Sinomicrobium oceani</name>
    <dbReference type="NCBI Taxonomy" id="1150368"/>
    <lineage>
        <taxon>Bacteria</taxon>
        <taxon>Pseudomonadati</taxon>
        <taxon>Bacteroidota</taxon>
        <taxon>Flavobacteriia</taxon>
        <taxon>Flavobacteriales</taxon>
        <taxon>Flavobacteriaceae</taxon>
        <taxon>Sinomicrobium</taxon>
    </lineage>
</organism>
<sequence>MKYTIIIKTLIFIFFCFSVYSGNTQSYSIGRIGGSAGTANNGDRANYVVYKNGTIMSSGYMNDIEWRVSGGQIVGGTSSSSLTVLWNGDVRNCRINILFKDVQAGGYYSASLSVTVEGTSPDRPPYPKIQSRDCGEVIIAYEGTPLRGTNWYWQGKNPDGENTNLGYGKTFSASDGNGRYYLRAKNSFGWSKTSSYIDVEITDTPQIPDMPGINMINNGESVVLTKGTPPNGVEWYWQESENGESTDSSESSITLTTGTVYYIKARSISLNCWSAARRINYTLRNPDLDPYDVLETDRNWMSSVSYDITGVIKENSIRYANALGNTEQIQHVDIKTAKLWTTHTLYDKEGRATFQTTGAPLDALKSSTFQFRNDFIRKSNGSNYSTADFETNPENPAAVGNQPGTLGWYYSENNTSEPYQDITAYPFSRMIFSDLNPGAVLKHVGGNKVNGTWPQSYVFSMQTSGELAQSAAFGEGRYATVKTIKTVSRDVHGVENVIFTDTDGKTLAAARSGGGSARNMNIKIGAQGYVDIHVPAGTTGFTVNRPSGVQTSVYDLITENQVTTATTSLPNGFYRVAVTDVDNYNPATPVQVTYKENYYDYALNEYDKAGHLIASYQPYGNTKSVKPKTTFKYDALGQLIYTNSPDEGEAWFKYRRDGQIRYSQNSKQKAEGEFSYTNYDNLARPVESGVLVSTAFNNADPDASLPAGTKKEQQFTVYDAGESISVGSGARKQAFAAGNVARTYNDHTTTWYSYDIYGRVNWIVQDIPGIGKKTIDYEYHPVSGLVSQVVYQKDVGAERFIHRYTYDKTDRLIKVETSVNGSTYTTRATYSYYENGALKRTELGNKLQGLDYVYNISGQLKSINHPALSAAKDPGADGNDIFGMTLDYHRNDYMRNIDGLSPATYGNDRLDGNIKGVRWNNKYQPLTGAENAYNYTYDRNNWLAAATYGQYAESFGSDIEADITSAAVTGSGETLPLEATGSITLKPGFHAKAGSTFTARIVKVDGFAENAKGDYKVTLTYDANGNIQTLERNQNTVGSSNAMDKLTYNYSNSKPNRLDHVKDAVTAGTGADDIKGQASGNYVYNTIGQLTENKEENVKYRYTASGLVSEVLKNNVPLVKFFYNDRGHRVKKESYTSGSLAKTEYYVRDASGSVMAIYQGTSAKEYPIYGASRLGVYFKTGNTAVYQLTDHLGNVRALVQESGTLAGATDYYPGGMAMPARKLSDAEGYRYGYQGDFAETDEETGKPAFELRLYDPRINRWLTTDPAQQYDSPYLSMGNNWVNRRDIDGGEDSPIFDQDGNFLGVDDQGYQGQIIIMDRDRYGKLVANCGPGEIMSHETAMKNNLGLSSLGENFEAMSKIQTHVMNEKGFDINKFHNGMTSITSGFRRNGVLEGFNDPASAQRYKGTPLENGYVKVTTKASYFSELSTVELIVNYLGVHEFTGHGLNKWINGTDHYKAYELQKKHESFHNLPDWAKEEINNRIYDPRNRPDGYIPPRGWKRM</sequence>
<dbReference type="PANTHER" id="PTHR32305:SF15">
    <property type="entry name" value="PROTEIN RHSA-RELATED"/>
    <property type="match status" value="1"/>
</dbReference>
<evidence type="ECO:0000313" key="1">
    <source>
        <dbReference type="EMBL" id="SFW68257.1"/>
    </source>
</evidence>
<proteinExistence type="predicted"/>
<keyword evidence="2" id="KW-1185">Reference proteome</keyword>